<feature type="transmembrane region" description="Helical" evidence="1">
    <location>
        <begin position="60"/>
        <end position="80"/>
    </location>
</feature>
<accession>A0A4Q1SH75</accession>
<dbReference type="OrthoDB" id="108826at2"/>
<evidence type="ECO:0008006" key="4">
    <source>
        <dbReference type="Google" id="ProtNLM"/>
    </source>
</evidence>
<comment type="caution">
    <text evidence="2">The sequence shown here is derived from an EMBL/GenBank/DDBJ whole genome shotgun (WGS) entry which is preliminary data.</text>
</comment>
<keyword evidence="1" id="KW-1133">Transmembrane helix</keyword>
<dbReference type="RefSeq" id="WP_129206269.1">
    <property type="nucleotide sequence ID" value="NZ_BMGU01000001.1"/>
</dbReference>
<protein>
    <recommendedName>
        <fullName evidence="4">Glycosyltransferase RgtA/B/C/D-like domain-containing protein</fullName>
    </recommendedName>
</protein>
<gene>
    <name evidence="2" type="ORF">ESZ00_00760</name>
</gene>
<proteinExistence type="predicted"/>
<feature type="transmembrane region" description="Helical" evidence="1">
    <location>
        <begin position="197"/>
        <end position="217"/>
    </location>
</feature>
<feature type="transmembrane region" description="Helical" evidence="1">
    <location>
        <begin position="157"/>
        <end position="185"/>
    </location>
</feature>
<evidence type="ECO:0000313" key="2">
    <source>
        <dbReference type="EMBL" id="RXS96520.1"/>
    </source>
</evidence>
<evidence type="ECO:0000313" key="3">
    <source>
        <dbReference type="Proteomes" id="UP000290253"/>
    </source>
</evidence>
<sequence>MLIRAALGLCLAALAIVFVLRTWHWPLVGDAPLMHYVVFLMDHGLAPYRDIVDINLPGTYALEAAVMHLFGGGSLAWRLFDLGLCAVITAAMIVISLPYDALAGLFAGVLFLLLHGRDGLIDLGQRDLEIAALLLLAYACLFRAMRSETMRLPGFLLFGLLAGMAATIKPFPLALGAALLAGAAFTLHRRGQPWVRFILAGGVAFVLPWLLALGWLAHEHALHDFSVILFQLIPEHAGLRRQSAGYLLKNAISSVTLPLVLLWLPVAIHRRFWRTWEGAALLLGVLFGALSFYAQGKGYPYHRYPMESLLLLMIALDFTMALREPTKARGKVFATLSVAGLVFGLLVTGLGSLRHAIRYDWHNQEFDTMLRADLTQLGGQQLNHQVQCLDVAAGCLNALYRMNLVQSTGFLYDCYLLSPEQNATGEAYRGRFLDEIREHPPRAFVVTSHECGLGEMTYHYDELRDWPQFADYLSAHYALYADRVPPHRLLWAGEGTKPFGYRIYVRKEQDAGPITVSVP</sequence>
<keyword evidence="3" id="KW-1185">Reference proteome</keyword>
<dbReference type="AlphaFoldDB" id="A0A4Q1SH75"/>
<name>A0A4Q1SH75_9BACT</name>
<evidence type="ECO:0000256" key="1">
    <source>
        <dbReference type="SAM" id="Phobius"/>
    </source>
</evidence>
<feature type="transmembrane region" description="Helical" evidence="1">
    <location>
        <begin position="126"/>
        <end position="145"/>
    </location>
</feature>
<feature type="transmembrane region" description="Helical" evidence="1">
    <location>
        <begin position="246"/>
        <end position="266"/>
    </location>
</feature>
<feature type="transmembrane region" description="Helical" evidence="1">
    <location>
        <begin position="86"/>
        <end position="114"/>
    </location>
</feature>
<dbReference type="EMBL" id="SDMK01000001">
    <property type="protein sequence ID" value="RXS96520.1"/>
    <property type="molecule type" value="Genomic_DNA"/>
</dbReference>
<feature type="transmembrane region" description="Helical" evidence="1">
    <location>
        <begin position="332"/>
        <end position="353"/>
    </location>
</feature>
<keyword evidence="1" id="KW-0472">Membrane</keyword>
<organism evidence="2 3">
    <name type="scientific">Silvibacterium dinghuense</name>
    <dbReference type="NCBI Taxonomy" id="1560006"/>
    <lineage>
        <taxon>Bacteria</taxon>
        <taxon>Pseudomonadati</taxon>
        <taxon>Acidobacteriota</taxon>
        <taxon>Terriglobia</taxon>
        <taxon>Terriglobales</taxon>
        <taxon>Acidobacteriaceae</taxon>
        <taxon>Silvibacterium</taxon>
    </lineage>
</organism>
<dbReference type="Proteomes" id="UP000290253">
    <property type="component" value="Unassembled WGS sequence"/>
</dbReference>
<reference evidence="2 3" key="1">
    <citation type="journal article" date="2016" name="Int. J. Syst. Evol. Microbiol.">
        <title>Acidipila dinghuensis sp. nov., an acidobacterium isolated from forest soil.</title>
        <authorList>
            <person name="Jiang Y.W."/>
            <person name="Wang J."/>
            <person name="Chen M.H."/>
            <person name="Lv Y.Y."/>
            <person name="Qiu L.H."/>
        </authorList>
    </citation>
    <scope>NUCLEOTIDE SEQUENCE [LARGE SCALE GENOMIC DNA]</scope>
    <source>
        <strain evidence="2 3">DHOF10</strain>
    </source>
</reference>
<feature type="transmembrane region" description="Helical" evidence="1">
    <location>
        <begin position="278"/>
        <end position="295"/>
    </location>
</feature>
<keyword evidence="1" id="KW-0812">Transmembrane</keyword>